<keyword evidence="3" id="KW-1185">Reference proteome</keyword>
<organism evidence="2 3">
    <name type="scientific">Morus notabilis</name>
    <dbReference type="NCBI Taxonomy" id="981085"/>
    <lineage>
        <taxon>Eukaryota</taxon>
        <taxon>Viridiplantae</taxon>
        <taxon>Streptophyta</taxon>
        <taxon>Embryophyta</taxon>
        <taxon>Tracheophyta</taxon>
        <taxon>Spermatophyta</taxon>
        <taxon>Magnoliopsida</taxon>
        <taxon>eudicotyledons</taxon>
        <taxon>Gunneridae</taxon>
        <taxon>Pentapetalae</taxon>
        <taxon>rosids</taxon>
        <taxon>fabids</taxon>
        <taxon>Rosales</taxon>
        <taxon>Moraceae</taxon>
        <taxon>Moreae</taxon>
        <taxon>Morus</taxon>
    </lineage>
</organism>
<accession>W9RS39</accession>
<reference evidence="3" key="1">
    <citation type="submission" date="2013-01" db="EMBL/GenBank/DDBJ databases">
        <title>Draft Genome Sequence of a Mulberry Tree, Morus notabilis C.K. Schneid.</title>
        <authorList>
            <person name="He N."/>
            <person name="Zhao S."/>
        </authorList>
    </citation>
    <scope>NUCLEOTIDE SEQUENCE</scope>
</reference>
<feature type="compositionally biased region" description="Polar residues" evidence="1">
    <location>
        <begin position="98"/>
        <end position="131"/>
    </location>
</feature>
<sequence length="147" mass="16092">MNQNTPTGPSTKSTLKRIIYLLLSQEGMDSIPIYRSPSLVASVGLGGLDWRWNERSGKEIYELKHRSMMKTGHVLIAIVTTSLCVQSDAKRLLLEEVNSGNKENSIQNSTATNDDNNESYGNSSNPSGSTTDSHHVYTSGCKIKSPC</sequence>
<feature type="region of interest" description="Disordered" evidence="1">
    <location>
        <begin position="97"/>
        <end position="139"/>
    </location>
</feature>
<proteinExistence type="predicted"/>
<dbReference type="AlphaFoldDB" id="W9RS39"/>
<evidence type="ECO:0000256" key="1">
    <source>
        <dbReference type="SAM" id="MobiDB-lite"/>
    </source>
</evidence>
<protein>
    <submittedName>
        <fullName evidence="2">Uncharacterized protein</fullName>
    </submittedName>
</protein>
<name>W9RS39_9ROSA</name>
<evidence type="ECO:0000313" key="3">
    <source>
        <dbReference type="Proteomes" id="UP000030645"/>
    </source>
</evidence>
<dbReference type="EMBL" id="KE345018">
    <property type="protein sequence ID" value="EXB90003.1"/>
    <property type="molecule type" value="Genomic_DNA"/>
</dbReference>
<dbReference type="Proteomes" id="UP000030645">
    <property type="component" value="Unassembled WGS sequence"/>
</dbReference>
<evidence type="ECO:0000313" key="2">
    <source>
        <dbReference type="EMBL" id="EXB90003.1"/>
    </source>
</evidence>
<gene>
    <name evidence="2" type="ORF">L484_023656</name>
</gene>